<evidence type="ECO:0000256" key="1">
    <source>
        <dbReference type="SAM" id="MobiDB-lite"/>
    </source>
</evidence>
<evidence type="ECO:0000313" key="3">
    <source>
        <dbReference type="EMBL" id="CAL4123858.1"/>
    </source>
</evidence>
<protein>
    <submittedName>
        <fullName evidence="3">Uncharacterized protein</fullName>
    </submittedName>
</protein>
<feature type="non-terminal residue" evidence="3">
    <location>
        <position position="294"/>
    </location>
</feature>
<proteinExistence type="predicted"/>
<evidence type="ECO:0000313" key="4">
    <source>
        <dbReference type="Proteomes" id="UP001497623"/>
    </source>
</evidence>
<reference evidence="3 4" key="1">
    <citation type="submission" date="2024-05" db="EMBL/GenBank/DDBJ databases">
        <authorList>
            <person name="Wallberg A."/>
        </authorList>
    </citation>
    <scope>NUCLEOTIDE SEQUENCE [LARGE SCALE GENOMIC DNA]</scope>
</reference>
<dbReference type="AlphaFoldDB" id="A0AAV2RE55"/>
<accession>A0AAV2RE55</accession>
<dbReference type="Proteomes" id="UP001497623">
    <property type="component" value="Unassembled WGS sequence"/>
</dbReference>
<name>A0AAV2RE55_MEGNR</name>
<evidence type="ECO:0000256" key="2">
    <source>
        <dbReference type="SAM" id="SignalP"/>
    </source>
</evidence>
<feature type="signal peptide" evidence="2">
    <location>
        <begin position="1"/>
        <end position="19"/>
    </location>
</feature>
<feature type="compositionally biased region" description="Polar residues" evidence="1">
    <location>
        <begin position="96"/>
        <end position="111"/>
    </location>
</feature>
<comment type="caution">
    <text evidence="3">The sequence shown here is derived from an EMBL/GenBank/DDBJ whole genome shotgun (WGS) entry which is preliminary data.</text>
</comment>
<keyword evidence="4" id="KW-1185">Reference proteome</keyword>
<gene>
    <name evidence="3" type="ORF">MNOR_LOCUS24141</name>
</gene>
<dbReference type="EMBL" id="CAXKWB010021897">
    <property type="protein sequence ID" value="CAL4123858.1"/>
    <property type="molecule type" value="Genomic_DNA"/>
</dbReference>
<sequence>MYVYAVIIIFQTLIVYIKCHDTRDESVRDINSSIDSMVNKSVSLGIDVVPFSDQEVNTSLLPPIREFTRHSEDKDTDKSKILHQLLPGVYSTSLNNGANHSNQASHNGTRNRNNDARFLPTTTTSLPVSIQHKDIVAPHSSADVRPQTNHRSDTLCSFCGCTEGDNQVYCEHKHISKVLPCYLNITAEMIPKNAKFIRFKDFERLHIEPGTFQDKELKLVTLEIINIPDIILEENSLSFNSKTEGESVEIKIKFENCSFTDIKNGAINQIGIINARELNEINLNNVRMLSLDFK</sequence>
<organism evidence="3 4">
    <name type="scientific">Meganyctiphanes norvegica</name>
    <name type="common">Northern krill</name>
    <name type="synonym">Thysanopoda norvegica</name>
    <dbReference type="NCBI Taxonomy" id="48144"/>
    <lineage>
        <taxon>Eukaryota</taxon>
        <taxon>Metazoa</taxon>
        <taxon>Ecdysozoa</taxon>
        <taxon>Arthropoda</taxon>
        <taxon>Crustacea</taxon>
        <taxon>Multicrustacea</taxon>
        <taxon>Malacostraca</taxon>
        <taxon>Eumalacostraca</taxon>
        <taxon>Eucarida</taxon>
        <taxon>Euphausiacea</taxon>
        <taxon>Euphausiidae</taxon>
        <taxon>Meganyctiphanes</taxon>
    </lineage>
</organism>
<feature type="chain" id="PRO_5043898350" evidence="2">
    <location>
        <begin position="20"/>
        <end position="294"/>
    </location>
</feature>
<feature type="region of interest" description="Disordered" evidence="1">
    <location>
        <begin position="96"/>
        <end position="115"/>
    </location>
</feature>
<keyword evidence="2" id="KW-0732">Signal</keyword>